<dbReference type="PROSITE" id="PS50985">
    <property type="entry name" value="GRAS"/>
    <property type="match status" value="1"/>
</dbReference>
<feature type="region of interest" description="Disordered" evidence="6">
    <location>
        <begin position="380"/>
        <end position="412"/>
    </location>
</feature>
<dbReference type="SMR" id="A0A6A6KUX2"/>
<dbReference type="EMBL" id="JAAGAX010000015">
    <property type="protein sequence ID" value="KAF2291748.1"/>
    <property type="molecule type" value="Genomic_DNA"/>
</dbReference>
<accession>A0A6A6KUX2</accession>
<feature type="compositionally biased region" description="Basic and acidic residues" evidence="6">
    <location>
        <begin position="332"/>
        <end position="343"/>
    </location>
</feature>
<comment type="caution">
    <text evidence="7">The sequence shown here is derived from an EMBL/GenBank/DDBJ whole genome shotgun (WGS) entry which is preliminary data.</text>
</comment>
<feature type="region of interest" description="Disordered" evidence="6">
    <location>
        <begin position="153"/>
        <end position="198"/>
    </location>
</feature>
<dbReference type="GO" id="GO:0005634">
    <property type="term" value="C:nucleus"/>
    <property type="evidence" value="ECO:0007669"/>
    <property type="project" value="UniProtKB-SubCell"/>
</dbReference>
<evidence type="ECO:0000313" key="7">
    <source>
        <dbReference type="EMBL" id="KAF2291748.1"/>
    </source>
</evidence>
<keyword evidence="3" id="KW-0804">Transcription</keyword>
<gene>
    <name evidence="7" type="ORF">GH714_035431</name>
</gene>
<feature type="region of interest" description="Leucine repeat II (LRII)" evidence="5">
    <location>
        <begin position="579"/>
        <end position="611"/>
    </location>
</feature>
<feature type="region of interest" description="Disordered" evidence="6">
    <location>
        <begin position="316"/>
        <end position="351"/>
    </location>
</feature>
<dbReference type="InterPro" id="IPR005202">
    <property type="entry name" value="TF_GRAS"/>
</dbReference>
<feature type="region of interest" description="VHIID" evidence="5">
    <location>
        <begin position="498"/>
        <end position="563"/>
    </location>
</feature>
<feature type="region of interest" description="SAW" evidence="5">
    <location>
        <begin position="718"/>
        <end position="793"/>
    </location>
</feature>
<feature type="region of interest" description="Disordered" evidence="6">
    <location>
        <begin position="82"/>
        <end position="105"/>
    </location>
</feature>
<keyword evidence="2" id="KW-0805">Transcription regulation</keyword>
<comment type="similarity">
    <text evidence="5">Belongs to the GRAS family.</text>
</comment>
<evidence type="ECO:0000256" key="4">
    <source>
        <dbReference type="ARBA" id="ARBA00023242"/>
    </source>
</evidence>
<organism evidence="7 8">
    <name type="scientific">Hevea brasiliensis</name>
    <name type="common">Para rubber tree</name>
    <name type="synonym">Siphonia brasiliensis</name>
    <dbReference type="NCBI Taxonomy" id="3981"/>
    <lineage>
        <taxon>Eukaryota</taxon>
        <taxon>Viridiplantae</taxon>
        <taxon>Streptophyta</taxon>
        <taxon>Embryophyta</taxon>
        <taxon>Tracheophyta</taxon>
        <taxon>Spermatophyta</taxon>
        <taxon>Magnoliopsida</taxon>
        <taxon>eudicotyledons</taxon>
        <taxon>Gunneridae</taxon>
        <taxon>Pentapetalae</taxon>
        <taxon>rosids</taxon>
        <taxon>fabids</taxon>
        <taxon>Malpighiales</taxon>
        <taxon>Euphorbiaceae</taxon>
        <taxon>Crotonoideae</taxon>
        <taxon>Micrandreae</taxon>
        <taxon>Hevea</taxon>
    </lineage>
</organism>
<evidence type="ECO:0000256" key="6">
    <source>
        <dbReference type="SAM" id="MobiDB-lite"/>
    </source>
</evidence>
<comment type="subcellular location">
    <subcellularLocation>
        <location evidence="1">Nucleus</location>
    </subcellularLocation>
</comment>
<name>A0A6A6KUX2_HEVBR</name>
<evidence type="ECO:0000256" key="2">
    <source>
        <dbReference type="ARBA" id="ARBA00023015"/>
    </source>
</evidence>
<evidence type="ECO:0000256" key="3">
    <source>
        <dbReference type="ARBA" id="ARBA00023163"/>
    </source>
</evidence>
<dbReference type="PANTHER" id="PTHR31636">
    <property type="entry name" value="OSJNBA0084A10.13 PROTEIN-RELATED"/>
    <property type="match status" value="1"/>
</dbReference>
<feature type="short sequence motif" description="VHIID" evidence="5">
    <location>
        <begin position="529"/>
        <end position="533"/>
    </location>
</feature>
<dbReference type="AlphaFoldDB" id="A0A6A6KUX2"/>
<dbReference type="Pfam" id="PF03514">
    <property type="entry name" value="GRAS"/>
    <property type="match status" value="1"/>
</dbReference>
<evidence type="ECO:0000256" key="5">
    <source>
        <dbReference type="PROSITE-ProRule" id="PRU01191"/>
    </source>
</evidence>
<comment type="caution">
    <text evidence="5">Lacks conserved residue(s) required for the propagation of feature annotation.</text>
</comment>
<proteinExistence type="inferred from homology"/>
<keyword evidence="4" id="KW-0539">Nucleus</keyword>
<reference evidence="7 8" key="1">
    <citation type="journal article" date="2020" name="Mol. Plant">
        <title>The Chromosome-Based Rubber Tree Genome Provides New Insights into Spurge Genome Evolution and Rubber Biosynthesis.</title>
        <authorList>
            <person name="Liu J."/>
            <person name="Shi C."/>
            <person name="Shi C.C."/>
            <person name="Li W."/>
            <person name="Zhang Q.J."/>
            <person name="Zhang Y."/>
            <person name="Li K."/>
            <person name="Lu H.F."/>
            <person name="Shi C."/>
            <person name="Zhu S.T."/>
            <person name="Xiao Z.Y."/>
            <person name="Nan H."/>
            <person name="Yue Y."/>
            <person name="Zhu X.G."/>
            <person name="Wu Y."/>
            <person name="Hong X.N."/>
            <person name="Fan G.Y."/>
            <person name="Tong Y."/>
            <person name="Zhang D."/>
            <person name="Mao C.L."/>
            <person name="Liu Y.L."/>
            <person name="Hao S.J."/>
            <person name="Liu W.Q."/>
            <person name="Lv M.Q."/>
            <person name="Zhang H.B."/>
            <person name="Liu Y."/>
            <person name="Hu-Tang G.R."/>
            <person name="Wang J.P."/>
            <person name="Wang J.H."/>
            <person name="Sun Y.H."/>
            <person name="Ni S.B."/>
            <person name="Chen W.B."/>
            <person name="Zhang X.C."/>
            <person name="Jiao Y.N."/>
            <person name="Eichler E.E."/>
            <person name="Li G.H."/>
            <person name="Liu X."/>
            <person name="Gao L.Z."/>
        </authorList>
    </citation>
    <scope>NUCLEOTIDE SEQUENCE [LARGE SCALE GENOMIC DNA]</scope>
    <source>
        <strain evidence="8">cv. GT1</strain>
        <tissue evidence="7">Leaf</tissue>
    </source>
</reference>
<protein>
    <submittedName>
        <fullName evidence="7">Uncharacterized protein</fullName>
    </submittedName>
</protein>
<evidence type="ECO:0000313" key="8">
    <source>
        <dbReference type="Proteomes" id="UP000467840"/>
    </source>
</evidence>
<evidence type="ECO:0000256" key="1">
    <source>
        <dbReference type="ARBA" id="ARBA00004123"/>
    </source>
</evidence>
<keyword evidence="8" id="KW-1185">Reference proteome</keyword>
<dbReference type="Proteomes" id="UP000467840">
    <property type="component" value="Chromosome 2"/>
</dbReference>
<sequence length="795" mass="89080">MIMDPKPTVGSIIDEQSFFPNSDGYPDNESGFKFDSPYSDLNFMNIPSDPPDPVANDLGLSFAFSPGGESFILAFSPGGESFEPSPGWSPEGVSSSSNDSDSSDPVFKYISQMLMEENMEDKPPMFYDPLALKATEKSLYDVLGEEYPSSLKSPQFHINHEGPDSNLSGSGSDYGGMTSTSSSTSANTGTGTGTGTRDFVDPQLVGYVGESNSILFQTDVPYDYHLQSNSQSTSQFLGNPSNGLSDFGNGLMGSSASEMVQNIFSETESVLQFKRGLEEASKFLPKASQLVVDLESNVFAAGQKEEAPLVIVKEEKIERASSPNGSRGRKNHEREDSDLEQGRSSKQSAVYEEESELSEMFDKVLLWPLLKGKQGCCGPEVKQDGASQIPKQDEKSNRSNGGKSRAKKQDKKKETVDLRSLLILCAQAVSANDFRTANELLKQVREHSSPLGDGSQRLAHYFANGLEARLAGSWTGMQNFYTSIAARRMTAADMLKSYKTHLHACPFKKLSILFANKMILHAAEKATTLHIVDFGVLYGFQWPILIQLLSMRSGGPPKLRITGIELPQQGFRPAERVEETGRRLAKYCERFSVPFEYNSITSQNWENITIEDLKINSNEVLAVNCFGRFKNLLDETFEVNCPRNAVLNLIRKIKPNIFVHCIINGSYNAPFFVTRFREALFHFSSLFDMFDSTIPREDQERLMFEREFYGREAMNVVACEGMERVERPETYKQWQLRITRAGFKQLPLDQEVIEKCRDKMKTWYHKDFVIDQDSNWMLQGWKGRIIYASSCWVPA</sequence>
<feature type="compositionally biased region" description="Low complexity" evidence="6">
    <location>
        <begin position="168"/>
        <end position="189"/>
    </location>
</feature>
<feature type="compositionally biased region" description="Low complexity" evidence="6">
    <location>
        <begin position="94"/>
        <end position="104"/>
    </location>
</feature>